<name>A0A438DPN5_VITVI</name>
<feature type="domain" description="Beta-ketoacyl-[acyl-carrier-protein] synthase III C-terminal" evidence="10">
    <location>
        <begin position="372"/>
        <end position="452"/>
    </location>
</feature>
<evidence type="ECO:0000313" key="12">
    <source>
        <dbReference type="Proteomes" id="UP000288805"/>
    </source>
</evidence>
<evidence type="ECO:0000256" key="5">
    <source>
        <dbReference type="ARBA" id="ARBA00047375"/>
    </source>
</evidence>
<evidence type="ECO:0000256" key="7">
    <source>
        <dbReference type="PIRSR" id="PIRSR036417-1"/>
    </source>
</evidence>
<dbReference type="EMBL" id="QGNW01001539">
    <property type="protein sequence ID" value="RVW37403.1"/>
    <property type="molecule type" value="Genomic_DNA"/>
</dbReference>
<dbReference type="GO" id="GO:0016020">
    <property type="term" value="C:membrane"/>
    <property type="evidence" value="ECO:0007669"/>
    <property type="project" value="InterPro"/>
</dbReference>
<dbReference type="SUPFAM" id="SSF53901">
    <property type="entry name" value="Thiolase-like"/>
    <property type="match status" value="2"/>
</dbReference>
<dbReference type="PIRSF" id="PIRSF036417">
    <property type="entry name" value="3-ktacl-CoA_syn"/>
    <property type="match status" value="1"/>
</dbReference>
<dbReference type="Pfam" id="PF08392">
    <property type="entry name" value="FAE1_CUT1_RppA"/>
    <property type="match status" value="1"/>
</dbReference>
<reference evidence="11 12" key="1">
    <citation type="journal article" date="2018" name="PLoS Genet.">
        <title>Population sequencing reveals clonal diversity and ancestral inbreeding in the grapevine cultivar Chardonnay.</title>
        <authorList>
            <person name="Roach M.J."/>
            <person name="Johnson D.L."/>
            <person name="Bohlmann J."/>
            <person name="van Vuuren H.J."/>
            <person name="Jones S.J."/>
            <person name="Pretorius I.S."/>
            <person name="Schmidt S.A."/>
            <person name="Borneman A.R."/>
        </authorList>
    </citation>
    <scope>NUCLEOTIDE SEQUENCE [LARGE SCALE GENOMIC DNA]</scope>
    <source>
        <strain evidence="12">cv. Chardonnay</strain>
        <tissue evidence="11">Leaf</tissue>
    </source>
</reference>
<dbReference type="GO" id="GO:0009922">
    <property type="term" value="F:fatty acid elongase activity"/>
    <property type="evidence" value="ECO:0007669"/>
    <property type="project" value="UniProtKB-EC"/>
</dbReference>
<feature type="active site" evidence="7">
    <location>
        <position position="373"/>
    </location>
</feature>
<evidence type="ECO:0000256" key="2">
    <source>
        <dbReference type="ARBA" id="ARBA00005531"/>
    </source>
</evidence>
<organism evidence="11 12">
    <name type="scientific">Vitis vinifera</name>
    <name type="common">Grape</name>
    <dbReference type="NCBI Taxonomy" id="29760"/>
    <lineage>
        <taxon>Eukaryota</taxon>
        <taxon>Viridiplantae</taxon>
        <taxon>Streptophyta</taxon>
        <taxon>Embryophyta</taxon>
        <taxon>Tracheophyta</taxon>
        <taxon>Spermatophyta</taxon>
        <taxon>Magnoliopsida</taxon>
        <taxon>eudicotyledons</taxon>
        <taxon>Gunneridae</taxon>
        <taxon>Pentapetalae</taxon>
        <taxon>rosids</taxon>
        <taxon>Vitales</taxon>
        <taxon>Vitaceae</taxon>
        <taxon>Viteae</taxon>
        <taxon>Vitis</taxon>
    </lineage>
</organism>
<keyword evidence="4 6" id="KW-0012">Acyltransferase</keyword>
<evidence type="ECO:0000256" key="4">
    <source>
        <dbReference type="ARBA" id="ARBA00023315"/>
    </source>
</evidence>
<comment type="caution">
    <text evidence="11">The sequence shown here is derived from an EMBL/GenBank/DDBJ whole genome shotgun (WGS) entry which is preliminary data.</text>
</comment>
<dbReference type="AlphaFoldDB" id="A0A438DPN5"/>
<feature type="active site" evidence="7">
    <location>
        <position position="289"/>
    </location>
</feature>
<dbReference type="UniPathway" id="UPA00094"/>
<keyword evidence="3 6" id="KW-0808">Transferase</keyword>
<dbReference type="PANTHER" id="PTHR31561">
    <property type="entry name" value="3-KETOACYL-COA SYNTHASE"/>
    <property type="match status" value="1"/>
</dbReference>
<dbReference type="InterPro" id="IPR012392">
    <property type="entry name" value="3-ktacl-CoA_syn"/>
</dbReference>
<dbReference type="InterPro" id="IPR013601">
    <property type="entry name" value="FAE1_typ3_polyketide_synth"/>
</dbReference>
<feature type="active site" evidence="7">
    <location>
        <position position="377"/>
    </location>
</feature>
<evidence type="ECO:0000259" key="10">
    <source>
        <dbReference type="Pfam" id="PF08541"/>
    </source>
</evidence>
<feature type="transmembrane region" description="Helical" evidence="8">
    <location>
        <begin position="12"/>
        <end position="31"/>
    </location>
</feature>
<evidence type="ECO:0000313" key="11">
    <source>
        <dbReference type="EMBL" id="RVW37403.1"/>
    </source>
</evidence>
<keyword evidence="8" id="KW-1133">Transmembrane helix</keyword>
<gene>
    <name evidence="11" type="primary">KCS1_0</name>
    <name evidence="11" type="ORF">CK203_081650</name>
</gene>
<dbReference type="Proteomes" id="UP000288805">
    <property type="component" value="Unassembled WGS sequence"/>
</dbReference>
<dbReference type="SMR" id="A0A438DPN5"/>
<evidence type="ECO:0000256" key="1">
    <source>
        <dbReference type="ARBA" id="ARBA00005194"/>
    </source>
</evidence>
<keyword evidence="8" id="KW-0472">Membrane</keyword>
<comment type="catalytic activity">
    <reaction evidence="5">
        <text>a very-long-chain acyl-CoA + malonyl-CoA + H(+) = a very-long-chain 3-oxoacyl-CoA + CO2 + CoA</text>
        <dbReference type="Rhea" id="RHEA:32727"/>
        <dbReference type="ChEBI" id="CHEBI:15378"/>
        <dbReference type="ChEBI" id="CHEBI:16526"/>
        <dbReference type="ChEBI" id="CHEBI:57287"/>
        <dbReference type="ChEBI" id="CHEBI:57384"/>
        <dbReference type="ChEBI" id="CHEBI:90725"/>
        <dbReference type="ChEBI" id="CHEBI:90736"/>
        <dbReference type="EC" id="2.3.1.199"/>
    </reaction>
</comment>
<dbReference type="Gene3D" id="3.40.47.10">
    <property type="match status" value="1"/>
</dbReference>
<proteinExistence type="inferred from homology"/>
<feature type="active site" evidence="7">
    <location>
        <position position="410"/>
    </location>
</feature>
<feature type="domain" description="FAE" evidence="9">
    <location>
        <begin position="66"/>
        <end position="352"/>
    </location>
</feature>
<accession>A0A438DPN5</accession>
<dbReference type="GO" id="GO:0006633">
    <property type="term" value="P:fatty acid biosynthetic process"/>
    <property type="evidence" value="ECO:0007669"/>
    <property type="project" value="UniProtKB-UniPathway"/>
</dbReference>
<evidence type="ECO:0000256" key="6">
    <source>
        <dbReference type="PIRNR" id="PIRNR036417"/>
    </source>
</evidence>
<feature type="active site" evidence="7">
    <location>
        <position position="406"/>
    </location>
</feature>
<dbReference type="Pfam" id="PF08541">
    <property type="entry name" value="ACP_syn_III_C"/>
    <property type="match status" value="1"/>
</dbReference>
<sequence>MRPFTPLTCIQLLQLSFASLFFFTLLLHTLLSGTPFTYLFRLLSAAPTSVSLSCAWCVLLSLFYFYSTRPRPVLLLNYACFKPESHRRCTLEVSEYFLRRSHSFSAESEAFMRGIYLKSGLGDETYAPKFFFEESCEPNFEYAVDEAREGMFSAIDALLSKTRIDASRIDVVIITSGSFSPSPSLSSLVVNHYKLKPDVKTFNLSGMGCSSGLISIDLAAKILRASRKSLYALVVVTESISLNWYCGNNRSMLVTNCIFRVGCAAALMTNDQSLRRIAKMELTHSLRTHHGANDSAYKAAFQQEDDNGTTGVALTKDLIRVAGVNLHHHIKQLAPRVLPLCQLAHYLYSVITSTISGGESKPIVPDFTTAFEHLCIHTGGKAVIEQVGRVLKLSDSVTEPARMSLHRFGNTSSSLVFYELAYFEAKGRVKKGDRMWMLAFGTGFKVCSLAWKCLRDSPEDYDNPWRDCIHRYPVKAW</sequence>
<protein>
    <recommendedName>
        <fullName evidence="6">3-ketoacyl-CoA synthase</fullName>
        <ecNumber evidence="6">2.3.1.-</ecNumber>
    </recommendedName>
</protein>
<dbReference type="CDD" id="cd00831">
    <property type="entry name" value="CHS_like"/>
    <property type="match status" value="1"/>
</dbReference>
<dbReference type="EC" id="2.3.1.-" evidence="6"/>
<dbReference type="InterPro" id="IPR016039">
    <property type="entry name" value="Thiolase-like"/>
</dbReference>
<comment type="similarity">
    <text evidence="2 6">Belongs to the thiolase-like superfamily. Chalcone/stilbene synthases family.</text>
</comment>
<evidence type="ECO:0000256" key="8">
    <source>
        <dbReference type="SAM" id="Phobius"/>
    </source>
</evidence>
<evidence type="ECO:0000256" key="3">
    <source>
        <dbReference type="ARBA" id="ARBA00022679"/>
    </source>
</evidence>
<comment type="pathway">
    <text evidence="1 6">Lipid metabolism; fatty acid biosynthesis.</text>
</comment>
<keyword evidence="8" id="KW-0812">Transmembrane</keyword>
<feature type="transmembrane region" description="Helical" evidence="8">
    <location>
        <begin position="43"/>
        <end position="66"/>
    </location>
</feature>
<dbReference type="InterPro" id="IPR013747">
    <property type="entry name" value="ACP_syn_III_C"/>
</dbReference>
<feature type="active site" evidence="7">
    <location>
        <position position="209"/>
    </location>
</feature>
<evidence type="ECO:0000259" key="9">
    <source>
        <dbReference type="Pfam" id="PF08392"/>
    </source>
</evidence>